<name>A0A4Y2ITY9_ARAVE</name>
<sequence length="139" mass="16098">MQGVTKLMARTVRADWTRQHKQLPPFNVGWKSKRREWVFLEWMKHRFSQNTTFSSNIPMPIRAKCSLCMSMEMVGGASHAVMRTTHWSGAFADALRSGCIKDCLETITSSPVRIFTNPTLIHQRQEIGQYHWLAFPESQ</sequence>
<reference evidence="1 2" key="1">
    <citation type="journal article" date="2019" name="Sci. Rep.">
        <title>Orb-weaving spider Araneus ventricosus genome elucidates the spidroin gene catalogue.</title>
        <authorList>
            <person name="Kono N."/>
            <person name="Nakamura H."/>
            <person name="Ohtoshi R."/>
            <person name="Moran D.A.P."/>
            <person name="Shinohara A."/>
            <person name="Yoshida Y."/>
            <person name="Fujiwara M."/>
            <person name="Mori M."/>
            <person name="Tomita M."/>
            <person name="Arakawa K."/>
        </authorList>
    </citation>
    <scope>NUCLEOTIDE SEQUENCE [LARGE SCALE GENOMIC DNA]</scope>
</reference>
<proteinExistence type="predicted"/>
<protein>
    <submittedName>
        <fullName evidence="1">Uncharacterized protein</fullName>
    </submittedName>
</protein>
<dbReference type="EMBL" id="BGPR01002932">
    <property type="protein sequence ID" value="GBM81267.1"/>
    <property type="molecule type" value="Genomic_DNA"/>
</dbReference>
<gene>
    <name evidence="1" type="ORF">AVEN_11210_1</name>
</gene>
<dbReference type="AlphaFoldDB" id="A0A4Y2ITY9"/>
<organism evidence="1 2">
    <name type="scientific">Araneus ventricosus</name>
    <name type="common">Orbweaver spider</name>
    <name type="synonym">Epeira ventricosa</name>
    <dbReference type="NCBI Taxonomy" id="182803"/>
    <lineage>
        <taxon>Eukaryota</taxon>
        <taxon>Metazoa</taxon>
        <taxon>Ecdysozoa</taxon>
        <taxon>Arthropoda</taxon>
        <taxon>Chelicerata</taxon>
        <taxon>Arachnida</taxon>
        <taxon>Araneae</taxon>
        <taxon>Araneomorphae</taxon>
        <taxon>Entelegynae</taxon>
        <taxon>Araneoidea</taxon>
        <taxon>Araneidae</taxon>
        <taxon>Araneus</taxon>
    </lineage>
</organism>
<accession>A0A4Y2ITY9</accession>
<keyword evidence="2" id="KW-1185">Reference proteome</keyword>
<evidence type="ECO:0000313" key="2">
    <source>
        <dbReference type="Proteomes" id="UP000499080"/>
    </source>
</evidence>
<comment type="caution">
    <text evidence="1">The sequence shown here is derived from an EMBL/GenBank/DDBJ whole genome shotgun (WGS) entry which is preliminary data.</text>
</comment>
<dbReference type="Proteomes" id="UP000499080">
    <property type="component" value="Unassembled WGS sequence"/>
</dbReference>
<evidence type="ECO:0000313" key="1">
    <source>
        <dbReference type="EMBL" id="GBM81267.1"/>
    </source>
</evidence>